<keyword evidence="1" id="KW-0732">Signal</keyword>
<dbReference type="Proteomes" id="UP000823388">
    <property type="component" value="Chromosome 9N"/>
</dbReference>
<comment type="caution">
    <text evidence="2">The sequence shown here is derived from an EMBL/GenBank/DDBJ whole genome shotgun (WGS) entry which is preliminary data.</text>
</comment>
<gene>
    <name evidence="2" type="ORF">PVAP13_9NG772154</name>
</gene>
<dbReference type="AlphaFoldDB" id="A0A8T0N4U0"/>
<organism evidence="2 3">
    <name type="scientific">Panicum virgatum</name>
    <name type="common">Blackwell switchgrass</name>
    <dbReference type="NCBI Taxonomy" id="38727"/>
    <lineage>
        <taxon>Eukaryota</taxon>
        <taxon>Viridiplantae</taxon>
        <taxon>Streptophyta</taxon>
        <taxon>Embryophyta</taxon>
        <taxon>Tracheophyta</taxon>
        <taxon>Spermatophyta</taxon>
        <taxon>Magnoliopsida</taxon>
        <taxon>Liliopsida</taxon>
        <taxon>Poales</taxon>
        <taxon>Poaceae</taxon>
        <taxon>PACMAD clade</taxon>
        <taxon>Panicoideae</taxon>
        <taxon>Panicodae</taxon>
        <taxon>Paniceae</taxon>
        <taxon>Panicinae</taxon>
        <taxon>Panicum</taxon>
        <taxon>Panicum sect. Hiantes</taxon>
    </lineage>
</organism>
<reference evidence="2" key="1">
    <citation type="submission" date="2020-05" db="EMBL/GenBank/DDBJ databases">
        <title>WGS assembly of Panicum virgatum.</title>
        <authorList>
            <person name="Lovell J.T."/>
            <person name="Jenkins J."/>
            <person name="Shu S."/>
            <person name="Juenger T.E."/>
            <person name="Schmutz J."/>
        </authorList>
    </citation>
    <scope>NUCLEOTIDE SEQUENCE</scope>
    <source>
        <strain evidence="2">AP13</strain>
    </source>
</reference>
<feature type="signal peptide" evidence="1">
    <location>
        <begin position="1"/>
        <end position="18"/>
    </location>
</feature>
<proteinExistence type="predicted"/>
<accession>A0A8T0N4U0</accession>
<dbReference type="EMBL" id="CM029054">
    <property type="protein sequence ID" value="KAG2543858.1"/>
    <property type="molecule type" value="Genomic_DNA"/>
</dbReference>
<sequence>MLTLQLETLLINVLSVYCMNGEHTTTQGIQSTSSMQSSTLIQLIIHSKQQRTNNMYPSALDANEQSLSVNATGQLFTQMNRHLPHNKGMHEC</sequence>
<evidence type="ECO:0000313" key="3">
    <source>
        <dbReference type="Proteomes" id="UP000823388"/>
    </source>
</evidence>
<name>A0A8T0N4U0_PANVG</name>
<feature type="chain" id="PRO_5035809765" evidence="1">
    <location>
        <begin position="19"/>
        <end position="92"/>
    </location>
</feature>
<keyword evidence="3" id="KW-1185">Reference proteome</keyword>
<protein>
    <submittedName>
        <fullName evidence="2">Uncharacterized protein</fullName>
    </submittedName>
</protein>
<evidence type="ECO:0000313" key="2">
    <source>
        <dbReference type="EMBL" id="KAG2543858.1"/>
    </source>
</evidence>
<evidence type="ECO:0000256" key="1">
    <source>
        <dbReference type="SAM" id="SignalP"/>
    </source>
</evidence>